<dbReference type="EMBL" id="FWXV01000003">
    <property type="protein sequence ID" value="SMD11151.1"/>
    <property type="molecule type" value="Genomic_DNA"/>
</dbReference>
<protein>
    <recommendedName>
        <fullName evidence="1">DUF6879 domain-containing protein</fullName>
    </recommendedName>
</protein>
<keyword evidence="3" id="KW-1185">Reference proteome</keyword>
<reference evidence="2 3" key="1">
    <citation type="submission" date="2017-04" db="EMBL/GenBank/DDBJ databases">
        <authorList>
            <person name="Afonso C.L."/>
            <person name="Miller P.J."/>
            <person name="Scott M.A."/>
            <person name="Spackman E."/>
            <person name="Goraichik I."/>
            <person name="Dimitrov K.M."/>
            <person name="Suarez D.L."/>
            <person name="Swayne D.E."/>
        </authorList>
    </citation>
    <scope>NUCLEOTIDE SEQUENCE [LARGE SCALE GENOMIC DNA]</scope>
    <source>
        <strain evidence="2 3">DSM 43828</strain>
    </source>
</reference>
<dbReference type="AlphaFoldDB" id="A0A1Y5XT95"/>
<dbReference type="OrthoDB" id="3821358at2"/>
<dbReference type="Proteomes" id="UP000192674">
    <property type="component" value="Unassembled WGS sequence"/>
</dbReference>
<evidence type="ECO:0000313" key="2">
    <source>
        <dbReference type="EMBL" id="SMD11151.1"/>
    </source>
</evidence>
<dbReference type="InterPro" id="IPR049244">
    <property type="entry name" value="DUF6879"/>
</dbReference>
<dbReference type="Pfam" id="PF21806">
    <property type="entry name" value="DUF6879"/>
    <property type="match status" value="1"/>
</dbReference>
<gene>
    <name evidence="2" type="ORF">SAMN05661093_04748</name>
</gene>
<feature type="domain" description="DUF6879" evidence="1">
    <location>
        <begin position="8"/>
        <end position="170"/>
    </location>
</feature>
<proteinExistence type="predicted"/>
<accession>A0A1Y5XT95</accession>
<sequence length="172" mass="19453">MDLLQGKAFDSLFRAFERYAFHLEVQDSYHTSEESGPFRLFLAGQPDDFGWHQPWLDLVRDATNAGKSVTRARVVTVPHGDYTRWGLTVAGHNIAAGEDIRWLPRHHIDPEDLTTDDFWLFDDNRVVFTVFEPSGQFAGGASTTDPAIVARCRAVRDQVWAVAVPHHQYVSA</sequence>
<organism evidence="2 3">
    <name type="scientific">Kibdelosporangium aridum</name>
    <dbReference type="NCBI Taxonomy" id="2030"/>
    <lineage>
        <taxon>Bacteria</taxon>
        <taxon>Bacillati</taxon>
        <taxon>Actinomycetota</taxon>
        <taxon>Actinomycetes</taxon>
        <taxon>Pseudonocardiales</taxon>
        <taxon>Pseudonocardiaceae</taxon>
        <taxon>Kibdelosporangium</taxon>
    </lineage>
</organism>
<dbReference type="RefSeq" id="WP_084428927.1">
    <property type="nucleotide sequence ID" value="NZ_FWXV01000003.1"/>
</dbReference>
<evidence type="ECO:0000259" key="1">
    <source>
        <dbReference type="Pfam" id="PF21806"/>
    </source>
</evidence>
<name>A0A1Y5XT95_KIBAR</name>
<evidence type="ECO:0000313" key="3">
    <source>
        <dbReference type="Proteomes" id="UP000192674"/>
    </source>
</evidence>